<dbReference type="Gene3D" id="3.10.129.10">
    <property type="entry name" value="Hotdog Thioesterase"/>
    <property type="match status" value="1"/>
</dbReference>
<dbReference type="Pfam" id="PF20859">
    <property type="entry name" value="RHA1_ro05818_N"/>
    <property type="match status" value="1"/>
</dbReference>
<dbReference type="Gene3D" id="1.20.58.350">
    <property type="entry name" value="Thioesterase/thiol ester dehydrase-isomerase"/>
    <property type="match status" value="1"/>
</dbReference>
<dbReference type="Pfam" id="PF03061">
    <property type="entry name" value="4HBT"/>
    <property type="match status" value="1"/>
</dbReference>
<protein>
    <submittedName>
        <fullName evidence="4">PaaI family thioesterase</fullName>
    </submittedName>
</protein>
<comment type="caution">
    <text evidence="4">The sequence shown here is derived from an EMBL/GenBank/DDBJ whole genome shotgun (WGS) entry which is preliminary data.</text>
</comment>
<dbReference type="Proteomes" id="UP000471120">
    <property type="component" value="Unassembled WGS sequence"/>
</dbReference>
<dbReference type="EMBL" id="QRCM01000001">
    <property type="protein sequence ID" value="TXG90357.1"/>
    <property type="molecule type" value="Genomic_DNA"/>
</dbReference>
<evidence type="ECO:0000256" key="1">
    <source>
        <dbReference type="SAM" id="MobiDB-lite"/>
    </source>
</evidence>
<dbReference type="InterPro" id="IPR048654">
    <property type="entry name" value="RHA1_ro05818_N"/>
</dbReference>
<dbReference type="PANTHER" id="PTHR47260:SF1">
    <property type="entry name" value="UPF0644 PROTEIN PB2B4.06"/>
    <property type="match status" value="1"/>
</dbReference>
<dbReference type="InterPro" id="IPR006683">
    <property type="entry name" value="Thioestr_dom"/>
</dbReference>
<dbReference type="CDD" id="cd03443">
    <property type="entry name" value="PaaI_thioesterase"/>
    <property type="match status" value="1"/>
</dbReference>
<evidence type="ECO:0000313" key="4">
    <source>
        <dbReference type="EMBL" id="TXG90357.1"/>
    </source>
</evidence>
<accession>A0A6P2CC73</accession>
<organism evidence="4 5">
    <name type="scientific">Rhodococcus rhodnii</name>
    <dbReference type="NCBI Taxonomy" id="38312"/>
    <lineage>
        <taxon>Bacteria</taxon>
        <taxon>Bacillati</taxon>
        <taxon>Actinomycetota</taxon>
        <taxon>Actinomycetes</taxon>
        <taxon>Mycobacteriales</taxon>
        <taxon>Nocardiaceae</taxon>
        <taxon>Rhodococcus</taxon>
    </lineage>
</organism>
<dbReference type="InterPro" id="IPR029069">
    <property type="entry name" value="HotDog_dom_sf"/>
</dbReference>
<evidence type="ECO:0000259" key="2">
    <source>
        <dbReference type="Pfam" id="PF03061"/>
    </source>
</evidence>
<feature type="domain" description="RHA1-ro05818 N-terminal helical" evidence="3">
    <location>
        <begin position="16"/>
        <end position="72"/>
    </location>
</feature>
<dbReference type="InterPro" id="IPR052061">
    <property type="entry name" value="PTE-AB_protein"/>
</dbReference>
<gene>
    <name evidence="4" type="ORF">DW322_09130</name>
</gene>
<feature type="compositionally biased region" description="Polar residues" evidence="1">
    <location>
        <begin position="1"/>
        <end position="17"/>
    </location>
</feature>
<sequence>MTAHPTANGSRDGTVLTSPPADAPIDRATAQARRLVEALLRTDRTRGDLAAVADELGRIADQLEAHAPDVSDRLIDMWQGEGVTRHDPVTGPENVLAPPLVIHGRADGSVDATVTLGLPYQGPPGHVHGGVSALLLDHVLGVANAWAGHSGMTAQLSVRYRRPTPLFESLTVRARVEEVDGRKIRTTGEITTANGDACVTVDALFVTAMLPRPR</sequence>
<evidence type="ECO:0000313" key="5">
    <source>
        <dbReference type="Proteomes" id="UP000471120"/>
    </source>
</evidence>
<dbReference type="RefSeq" id="WP_010837229.1">
    <property type="nucleotide sequence ID" value="NZ_QRCM01000001.1"/>
</dbReference>
<dbReference type="SUPFAM" id="SSF54637">
    <property type="entry name" value="Thioesterase/thiol ester dehydrase-isomerase"/>
    <property type="match status" value="1"/>
</dbReference>
<reference evidence="4 5" key="1">
    <citation type="submission" date="2018-07" db="EMBL/GenBank/DDBJ databases">
        <title>Genome sequence of Rhodococcus rhodnii ATCC 35071 from Rhodnius prolixus.</title>
        <authorList>
            <person name="Patel V."/>
            <person name="Vogel K.J."/>
        </authorList>
    </citation>
    <scope>NUCLEOTIDE SEQUENCE [LARGE SCALE GENOMIC DNA]</scope>
    <source>
        <strain evidence="4 5">ATCC 35071</strain>
    </source>
</reference>
<dbReference type="AlphaFoldDB" id="A0A6P2CC73"/>
<feature type="domain" description="Thioesterase" evidence="2">
    <location>
        <begin position="125"/>
        <end position="198"/>
    </location>
</feature>
<evidence type="ECO:0000259" key="3">
    <source>
        <dbReference type="Pfam" id="PF20859"/>
    </source>
</evidence>
<feature type="region of interest" description="Disordered" evidence="1">
    <location>
        <begin position="1"/>
        <end position="26"/>
    </location>
</feature>
<dbReference type="PANTHER" id="PTHR47260">
    <property type="entry name" value="UPF0644 PROTEIN PB2B4.06"/>
    <property type="match status" value="1"/>
</dbReference>
<name>A0A6P2CC73_9NOCA</name>
<proteinExistence type="predicted"/>